<organism evidence="2 3">
    <name type="scientific">Acidipila rosea</name>
    <dbReference type="NCBI Taxonomy" id="768535"/>
    <lineage>
        <taxon>Bacteria</taxon>
        <taxon>Pseudomonadati</taxon>
        <taxon>Acidobacteriota</taxon>
        <taxon>Terriglobia</taxon>
        <taxon>Terriglobales</taxon>
        <taxon>Acidobacteriaceae</taxon>
        <taxon>Acidipila</taxon>
    </lineage>
</organism>
<keyword evidence="1" id="KW-1133">Transmembrane helix</keyword>
<accession>A0A4R1KYZ7</accession>
<keyword evidence="1" id="KW-0472">Membrane</keyword>
<keyword evidence="3" id="KW-1185">Reference proteome</keyword>
<evidence type="ECO:0000313" key="3">
    <source>
        <dbReference type="Proteomes" id="UP000295210"/>
    </source>
</evidence>
<dbReference type="Proteomes" id="UP000295210">
    <property type="component" value="Unassembled WGS sequence"/>
</dbReference>
<proteinExistence type="predicted"/>
<reference evidence="2 3" key="1">
    <citation type="submission" date="2019-03" db="EMBL/GenBank/DDBJ databases">
        <title>Genomic Encyclopedia of Type Strains, Phase IV (KMG-IV): sequencing the most valuable type-strain genomes for metagenomic binning, comparative biology and taxonomic classification.</title>
        <authorList>
            <person name="Goeker M."/>
        </authorList>
    </citation>
    <scope>NUCLEOTIDE SEQUENCE [LARGE SCALE GENOMIC DNA]</scope>
    <source>
        <strain evidence="2 3">DSM 103428</strain>
    </source>
</reference>
<protein>
    <submittedName>
        <fullName evidence="2">Uncharacterized protein</fullName>
    </submittedName>
</protein>
<feature type="transmembrane region" description="Helical" evidence="1">
    <location>
        <begin position="6"/>
        <end position="24"/>
    </location>
</feature>
<name>A0A4R1KYZ7_9BACT</name>
<sequence>MNFITASSLLMGLLWIGAVAIYGISTRYLGRLGD</sequence>
<comment type="caution">
    <text evidence="2">The sequence shown here is derived from an EMBL/GenBank/DDBJ whole genome shotgun (WGS) entry which is preliminary data.</text>
</comment>
<keyword evidence="1" id="KW-0812">Transmembrane</keyword>
<dbReference type="AlphaFoldDB" id="A0A4R1KYZ7"/>
<evidence type="ECO:0000313" key="2">
    <source>
        <dbReference type="EMBL" id="TCK70756.1"/>
    </source>
</evidence>
<evidence type="ECO:0000256" key="1">
    <source>
        <dbReference type="SAM" id="Phobius"/>
    </source>
</evidence>
<gene>
    <name evidence="2" type="ORF">C7378_3145</name>
</gene>
<dbReference type="EMBL" id="SMGK01000006">
    <property type="protein sequence ID" value="TCK70756.1"/>
    <property type="molecule type" value="Genomic_DNA"/>
</dbReference>